<accession>A0A218WJN8</accession>
<dbReference type="Proteomes" id="UP000197138">
    <property type="component" value="Unassembled WGS sequence"/>
</dbReference>
<feature type="region of interest" description="Disordered" evidence="1">
    <location>
        <begin position="73"/>
        <end position="141"/>
    </location>
</feature>
<organism evidence="2 3">
    <name type="scientific">Punica granatum</name>
    <name type="common">Pomegranate</name>
    <dbReference type="NCBI Taxonomy" id="22663"/>
    <lineage>
        <taxon>Eukaryota</taxon>
        <taxon>Viridiplantae</taxon>
        <taxon>Streptophyta</taxon>
        <taxon>Embryophyta</taxon>
        <taxon>Tracheophyta</taxon>
        <taxon>Spermatophyta</taxon>
        <taxon>Magnoliopsida</taxon>
        <taxon>eudicotyledons</taxon>
        <taxon>Gunneridae</taxon>
        <taxon>Pentapetalae</taxon>
        <taxon>rosids</taxon>
        <taxon>malvids</taxon>
        <taxon>Myrtales</taxon>
        <taxon>Lythraceae</taxon>
        <taxon>Punica</taxon>
    </lineage>
</organism>
<proteinExistence type="predicted"/>
<name>A0A218WJN8_PUNGR</name>
<feature type="compositionally biased region" description="Basic and acidic residues" evidence="1">
    <location>
        <begin position="116"/>
        <end position="133"/>
    </location>
</feature>
<protein>
    <submittedName>
        <fullName evidence="2">Uncharacterized protein</fullName>
    </submittedName>
</protein>
<comment type="caution">
    <text evidence="2">The sequence shown here is derived from an EMBL/GenBank/DDBJ whole genome shotgun (WGS) entry which is preliminary data.</text>
</comment>
<sequence length="204" mass="22726">MYIALEIEETQSSTQTDSMDCCRSRVEGLHGGIARCMVRCYRDRAIYGWGLPTQGCEFLEIERGSLGAGSVVSAPHFGPPASHTRIPDQSSGHYSSSGNQRQIGGHRVMNKRRRARSTEKGGREYLEERTNKESRKRRSWHCGTIHHRVTEASKGAQFGTLKIPLSSKVTNDTSGRISGANHMSWDTPISHGRLFWQSSQGPTH</sequence>
<evidence type="ECO:0000313" key="2">
    <source>
        <dbReference type="EMBL" id="OWM72783.1"/>
    </source>
</evidence>
<reference evidence="3" key="1">
    <citation type="journal article" date="2017" name="Plant J.">
        <title>The pomegranate (Punica granatum L.) genome and the genomics of punicalagin biosynthesis.</title>
        <authorList>
            <person name="Qin G."/>
            <person name="Xu C."/>
            <person name="Ming R."/>
            <person name="Tang H."/>
            <person name="Guyot R."/>
            <person name="Kramer E.M."/>
            <person name="Hu Y."/>
            <person name="Yi X."/>
            <person name="Qi Y."/>
            <person name="Xu X."/>
            <person name="Gao Z."/>
            <person name="Pan H."/>
            <person name="Jian J."/>
            <person name="Tian Y."/>
            <person name="Yue Z."/>
            <person name="Xu Y."/>
        </authorList>
    </citation>
    <scope>NUCLEOTIDE SEQUENCE [LARGE SCALE GENOMIC DNA]</scope>
    <source>
        <strain evidence="3">cv. Dabenzi</strain>
    </source>
</reference>
<dbReference type="EMBL" id="MTKT01004026">
    <property type="protein sequence ID" value="OWM72783.1"/>
    <property type="molecule type" value="Genomic_DNA"/>
</dbReference>
<feature type="compositionally biased region" description="Polar residues" evidence="1">
    <location>
        <begin position="87"/>
        <end position="102"/>
    </location>
</feature>
<gene>
    <name evidence="2" type="ORF">CDL15_Pgr024835</name>
</gene>
<dbReference type="AlphaFoldDB" id="A0A218WJN8"/>
<evidence type="ECO:0000256" key="1">
    <source>
        <dbReference type="SAM" id="MobiDB-lite"/>
    </source>
</evidence>
<evidence type="ECO:0000313" key="3">
    <source>
        <dbReference type="Proteomes" id="UP000197138"/>
    </source>
</evidence>